<dbReference type="GO" id="GO:0008422">
    <property type="term" value="F:beta-glucosidase activity"/>
    <property type="evidence" value="ECO:0007669"/>
    <property type="project" value="TreeGrafter"/>
</dbReference>
<dbReference type="PANTHER" id="PTHR10353:SF323">
    <property type="entry name" value="LINAMARASE"/>
    <property type="match status" value="1"/>
</dbReference>
<evidence type="ECO:0000256" key="2">
    <source>
        <dbReference type="ARBA" id="ARBA00022801"/>
    </source>
</evidence>
<sequence>MATAKSLLLGLFVLVGFLALTKPTTAQFNRSDFPADFYFGSATSAYQVEGEANKSGRGPSIWDTFAHDHADKILDGSNGDVAVDFYHRFKSDLKRMKQTGLNAFRFSISWSRIIPRLEPFVTIFHWDTPQALEDRYGGFLSRSIVADFQDYAELCFQRFGDRVKHWITLNEPWAYAWFGYDTGEFAPGRCSFWQPRRCSAGNSATEPYLVTHNLLLSHAAAVKVYREKYKLHFDWLPKKSQNGSIGVTLVTWWMEPYSNKTSDYDAAKRALDFYYGWYMDPLTFGDYPRTMRDYVKDRLPTFTETESEMLRGSLDFLGMNYYSARYVEKVDYVDPDRTSYTNDAHANLTYENSEGQSIGPVAGLDWLRVAPFGIRYLLNYTKDTYRNPDIYITENGMAHDVSEPLSVILHDQDRIDYYDKHLGNVSVSMKEYNVSVKGFFAWSFMDNFEWSSGYTKRFGLTYIDYQRDLLRTSKDSDTWFKEKLSAKPGDRVTKLSKPLGGFRKLQ</sequence>
<dbReference type="InterPro" id="IPR001360">
    <property type="entry name" value="Glyco_hydro_1"/>
</dbReference>
<reference evidence="7" key="2">
    <citation type="journal article" date="2023" name="Plants (Basel)">
        <title>Annotation of the Turnera subulata (Passifloraceae) Draft Genome Reveals the S-Locus Evolved after the Divergence of Turneroideae from Passifloroideae in a Stepwise Manner.</title>
        <authorList>
            <person name="Henning P.M."/>
            <person name="Roalson E.H."/>
            <person name="Mir W."/>
            <person name="McCubbin A.G."/>
            <person name="Shore J.S."/>
        </authorList>
    </citation>
    <scope>NUCLEOTIDE SEQUENCE</scope>
    <source>
        <strain evidence="7">F60SS</strain>
    </source>
</reference>
<comment type="caution">
    <text evidence="7">The sequence shown here is derived from an EMBL/GenBank/DDBJ whole genome shotgun (WGS) entry which is preliminary data.</text>
</comment>
<comment type="similarity">
    <text evidence="1 5">Belongs to the glycosyl hydrolase 1 family.</text>
</comment>
<keyword evidence="3" id="KW-0326">Glycosidase</keyword>
<evidence type="ECO:0000313" key="8">
    <source>
        <dbReference type="Proteomes" id="UP001141552"/>
    </source>
</evidence>
<gene>
    <name evidence="7" type="ORF">Tsubulata_030806</name>
</gene>
<dbReference type="EMBL" id="JAKUCV010003946">
    <property type="protein sequence ID" value="KAJ4837084.1"/>
    <property type="molecule type" value="Genomic_DNA"/>
</dbReference>
<dbReference type="PANTHER" id="PTHR10353">
    <property type="entry name" value="GLYCOSYL HYDROLASE"/>
    <property type="match status" value="1"/>
</dbReference>
<dbReference type="OrthoDB" id="65569at2759"/>
<evidence type="ECO:0000256" key="3">
    <source>
        <dbReference type="ARBA" id="ARBA00023295"/>
    </source>
</evidence>
<evidence type="ECO:0000256" key="4">
    <source>
        <dbReference type="PROSITE-ProRule" id="PRU10055"/>
    </source>
</evidence>
<evidence type="ECO:0000313" key="7">
    <source>
        <dbReference type="EMBL" id="KAJ4837084.1"/>
    </source>
</evidence>
<dbReference type="InterPro" id="IPR017853">
    <property type="entry name" value="GH"/>
</dbReference>
<dbReference type="PRINTS" id="PR00131">
    <property type="entry name" value="GLHYDRLASE1"/>
</dbReference>
<feature type="chain" id="PRO_5040166792" description="Beta-glucosidase" evidence="6">
    <location>
        <begin position="27"/>
        <end position="506"/>
    </location>
</feature>
<dbReference type="Pfam" id="PF00232">
    <property type="entry name" value="Glyco_hydro_1"/>
    <property type="match status" value="2"/>
</dbReference>
<evidence type="ECO:0008006" key="9">
    <source>
        <dbReference type="Google" id="ProtNLM"/>
    </source>
</evidence>
<feature type="active site" description="Nucleophile" evidence="4">
    <location>
        <position position="394"/>
    </location>
</feature>
<dbReference type="SUPFAM" id="SSF51445">
    <property type="entry name" value="(Trans)glycosidases"/>
    <property type="match status" value="1"/>
</dbReference>
<evidence type="ECO:0000256" key="5">
    <source>
        <dbReference type="RuleBase" id="RU003690"/>
    </source>
</evidence>
<dbReference type="AlphaFoldDB" id="A0A9Q0FUM7"/>
<keyword evidence="6" id="KW-0732">Signal</keyword>
<feature type="non-terminal residue" evidence="7">
    <location>
        <position position="1"/>
    </location>
</feature>
<proteinExistence type="inferred from homology"/>
<feature type="signal peptide" evidence="6">
    <location>
        <begin position="1"/>
        <end position="26"/>
    </location>
</feature>
<keyword evidence="8" id="KW-1185">Reference proteome</keyword>
<dbReference type="FunFam" id="3.20.20.80:FF:000020">
    <property type="entry name" value="Beta-glucosidase 12"/>
    <property type="match status" value="1"/>
</dbReference>
<name>A0A9Q0FUM7_9ROSI</name>
<evidence type="ECO:0000256" key="6">
    <source>
        <dbReference type="SAM" id="SignalP"/>
    </source>
</evidence>
<evidence type="ECO:0000256" key="1">
    <source>
        <dbReference type="ARBA" id="ARBA00010838"/>
    </source>
</evidence>
<organism evidence="7 8">
    <name type="scientific">Turnera subulata</name>
    <dbReference type="NCBI Taxonomy" id="218843"/>
    <lineage>
        <taxon>Eukaryota</taxon>
        <taxon>Viridiplantae</taxon>
        <taxon>Streptophyta</taxon>
        <taxon>Embryophyta</taxon>
        <taxon>Tracheophyta</taxon>
        <taxon>Spermatophyta</taxon>
        <taxon>Magnoliopsida</taxon>
        <taxon>eudicotyledons</taxon>
        <taxon>Gunneridae</taxon>
        <taxon>Pentapetalae</taxon>
        <taxon>rosids</taxon>
        <taxon>fabids</taxon>
        <taxon>Malpighiales</taxon>
        <taxon>Passifloraceae</taxon>
        <taxon>Turnera</taxon>
    </lineage>
</organism>
<dbReference type="GO" id="GO:0005975">
    <property type="term" value="P:carbohydrate metabolic process"/>
    <property type="evidence" value="ECO:0007669"/>
    <property type="project" value="InterPro"/>
</dbReference>
<dbReference type="InterPro" id="IPR018120">
    <property type="entry name" value="Glyco_hydro_1_AS"/>
</dbReference>
<dbReference type="PROSITE" id="PS00572">
    <property type="entry name" value="GLYCOSYL_HYDROL_F1_1"/>
    <property type="match status" value="1"/>
</dbReference>
<reference evidence="7" key="1">
    <citation type="submission" date="2022-02" db="EMBL/GenBank/DDBJ databases">
        <authorList>
            <person name="Henning P.M."/>
            <person name="McCubbin A.G."/>
            <person name="Shore J.S."/>
        </authorList>
    </citation>
    <scope>NUCLEOTIDE SEQUENCE</scope>
    <source>
        <strain evidence="7">F60SS</strain>
        <tissue evidence="7">Leaves</tissue>
    </source>
</reference>
<dbReference type="Proteomes" id="UP001141552">
    <property type="component" value="Unassembled WGS sequence"/>
</dbReference>
<dbReference type="Gene3D" id="3.20.20.80">
    <property type="entry name" value="Glycosidases"/>
    <property type="match status" value="1"/>
</dbReference>
<protein>
    <recommendedName>
        <fullName evidence="9">Beta-glucosidase</fullName>
    </recommendedName>
</protein>
<accession>A0A9Q0FUM7</accession>
<keyword evidence="2" id="KW-0378">Hydrolase</keyword>